<protein>
    <submittedName>
        <fullName evidence="1">Uncharacterized protein</fullName>
    </submittedName>
</protein>
<dbReference type="EMBL" id="CP011267">
    <property type="protein sequence ID" value="AKG92144.1"/>
    <property type="molecule type" value="Genomic_DNA"/>
</dbReference>
<name>A0A0F7IIY4_9EURY</name>
<evidence type="ECO:0000313" key="2">
    <source>
        <dbReference type="Proteomes" id="UP000034723"/>
    </source>
</evidence>
<dbReference type="STRING" id="113653.GAH_00509"/>
<accession>A0A0F7IIY4</accession>
<dbReference type="InParanoid" id="A0A0F7IIY4"/>
<proteinExistence type="predicted"/>
<dbReference type="PROSITE" id="PS51257">
    <property type="entry name" value="PROKAR_LIPOPROTEIN"/>
    <property type="match status" value="1"/>
</dbReference>
<dbReference type="HOGENOM" id="CLU_1736345_0_0_2"/>
<evidence type="ECO:0000313" key="1">
    <source>
        <dbReference type="EMBL" id="AKG92144.1"/>
    </source>
</evidence>
<keyword evidence="2" id="KW-1185">Reference proteome</keyword>
<sequence>MRVRLILLAAAVILSACVGSQPEKLPAIEVIFSHYNVSGNHVVEIHEAKGVLVDKKDVRNIYEQPPYPGIHVYAYILGKNLRDVTPVTYVPLSKEGGSIKVYVGFRSPEEVPEKGDLLVVVVDVVEKKDGKFATVATDSKRITWNVSWEK</sequence>
<dbReference type="KEGG" id="gah:GAH_00509"/>
<gene>
    <name evidence="1" type="ORF">GAH_00509</name>
</gene>
<dbReference type="Proteomes" id="UP000034723">
    <property type="component" value="Chromosome"/>
</dbReference>
<dbReference type="AlphaFoldDB" id="A0A0F7IIY4"/>
<organism evidence="1 2">
    <name type="scientific">Geoglobus ahangari</name>
    <dbReference type="NCBI Taxonomy" id="113653"/>
    <lineage>
        <taxon>Archaea</taxon>
        <taxon>Methanobacteriati</taxon>
        <taxon>Methanobacteriota</taxon>
        <taxon>Archaeoglobi</taxon>
        <taxon>Archaeoglobales</taxon>
        <taxon>Archaeoglobaceae</taxon>
        <taxon>Geoglobus</taxon>
    </lineage>
</organism>
<reference evidence="1 2" key="1">
    <citation type="submission" date="2015-04" db="EMBL/GenBank/DDBJ databases">
        <title>The complete genome sequence of the hyperthermophilic, obligate iron-reducing archaeon Geoglobus ahangari strain 234T.</title>
        <authorList>
            <person name="Manzella M.P."/>
            <person name="Holmes D.E."/>
            <person name="Rocheleau J.M."/>
            <person name="Chung A."/>
            <person name="Reguera G."/>
            <person name="Kashefi K."/>
        </authorList>
    </citation>
    <scope>NUCLEOTIDE SEQUENCE [LARGE SCALE GENOMIC DNA]</scope>
    <source>
        <strain evidence="1 2">234</strain>
    </source>
</reference>